<dbReference type="PROSITE" id="PS50157">
    <property type="entry name" value="ZINC_FINGER_C2H2_2"/>
    <property type="match status" value="1"/>
</dbReference>
<dbReference type="AlphaFoldDB" id="A0A4U0WV52"/>
<feature type="compositionally biased region" description="Basic and acidic residues" evidence="7">
    <location>
        <begin position="551"/>
        <end position="573"/>
    </location>
</feature>
<organism evidence="10 11">
    <name type="scientific">Friedmanniomyces simplex</name>
    <dbReference type="NCBI Taxonomy" id="329884"/>
    <lineage>
        <taxon>Eukaryota</taxon>
        <taxon>Fungi</taxon>
        <taxon>Dikarya</taxon>
        <taxon>Ascomycota</taxon>
        <taxon>Pezizomycotina</taxon>
        <taxon>Dothideomycetes</taxon>
        <taxon>Dothideomycetidae</taxon>
        <taxon>Mycosphaerellales</taxon>
        <taxon>Teratosphaeriaceae</taxon>
        <taxon>Friedmanniomyces</taxon>
    </lineage>
</organism>
<dbReference type="Proteomes" id="UP000309340">
    <property type="component" value="Unassembled WGS sequence"/>
</dbReference>
<feature type="domain" description="C2H2-type" evidence="8">
    <location>
        <begin position="41"/>
        <end position="64"/>
    </location>
</feature>
<evidence type="ECO:0000256" key="6">
    <source>
        <dbReference type="PROSITE-ProRule" id="PRU00042"/>
    </source>
</evidence>
<evidence type="ECO:0000259" key="8">
    <source>
        <dbReference type="PROSITE" id="PS50157"/>
    </source>
</evidence>
<evidence type="ECO:0000259" key="9">
    <source>
        <dbReference type="PROSITE" id="PS50808"/>
    </source>
</evidence>
<comment type="caution">
    <text evidence="10">The sequence shown here is derived from an EMBL/GenBank/DDBJ whole genome shotgun (WGS) entry which is preliminary data.</text>
</comment>
<keyword evidence="3 6" id="KW-0863">Zinc-finger</keyword>
<evidence type="ECO:0000256" key="3">
    <source>
        <dbReference type="ARBA" id="ARBA00022771"/>
    </source>
</evidence>
<feature type="region of interest" description="Disordered" evidence="7">
    <location>
        <begin position="346"/>
        <end position="448"/>
    </location>
</feature>
<feature type="compositionally biased region" description="Gly residues" evidence="7">
    <location>
        <begin position="122"/>
        <end position="133"/>
    </location>
</feature>
<keyword evidence="2" id="KW-0479">Metal-binding</keyword>
<sequence>MTKKRKVPDVEEILKRPWCYYCERDFDDIKILISHQRAKHFKCERCNRRLNTIGGLHVHMSQVHKETLTVVENALEHRNEVKPEIFAMEGIPEDILNAHKQRITEAFFRLEEDRRTATGNPAPGGQGGNGGGQVKKRKVESIEETKKRLAKHKARRQAAKLGLAYESESESESEGEGGTPADGAPVTDESPKPDSPQAAQSHSQYAAPPHSGFNPYQPPPQQGYPPFANSPMNGQPFQGPGFAPSPYHAVAPTYPLNLPNFHPGDTPPHLQHLYPYGPPPPGYTGLMHDGRPHQPFPPVSSSSGPPMSAPGMMPGLPAPAPGLPQRPSFGTPNLSKEEMAKMHSGLGVPHGVTAQPPYYGIPDRRYTGPKESRMQTERSGSGIGDAVDDLISSVTGQVKRETHEGPMIKSEPRGGSDEPRIKSEPRDGNGEPKINPEPQEEMRKALPVSAPVDTIYGRTVMPWPKGIKSVPPFIPYVSPVRANVKPAAAPTGAPRVAPLAITNDVAAPPAIANDVAATPSTTQKPTKKSKKFKKSTAEFQSLVYGDNDTSPEEKMARTSRYSFDRNASEKTEFVQDDVSGAVTGEMGEDVVRDPDDSHY</sequence>
<proteinExistence type="predicted"/>
<name>A0A4U0WV52_9PEZI</name>
<keyword evidence="5" id="KW-0539">Nucleus</keyword>
<dbReference type="EMBL" id="NAJQ01000565">
    <property type="protein sequence ID" value="TKA67532.1"/>
    <property type="molecule type" value="Genomic_DNA"/>
</dbReference>
<feature type="region of interest" description="Disordered" evidence="7">
    <location>
        <begin position="116"/>
        <end position="334"/>
    </location>
</feature>
<dbReference type="InterPro" id="IPR003656">
    <property type="entry name" value="Znf_BED"/>
</dbReference>
<feature type="compositionally biased region" description="Low complexity" evidence="7">
    <location>
        <begin position="514"/>
        <end position="524"/>
    </location>
</feature>
<keyword evidence="11" id="KW-1185">Reference proteome</keyword>
<evidence type="ECO:0008006" key="12">
    <source>
        <dbReference type="Google" id="ProtNLM"/>
    </source>
</evidence>
<feature type="compositionally biased region" description="Basic residues" evidence="7">
    <location>
        <begin position="525"/>
        <end position="534"/>
    </location>
</feature>
<dbReference type="PANTHER" id="PTHR23215:SF0">
    <property type="entry name" value="BUB3-INTERACTING AND GLEBS MOTIF-CONTAINING PROTEIN ZNF207"/>
    <property type="match status" value="1"/>
</dbReference>
<dbReference type="SUPFAM" id="SSF57667">
    <property type="entry name" value="beta-beta-alpha zinc fingers"/>
    <property type="match status" value="1"/>
</dbReference>
<dbReference type="SMART" id="SM00355">
    <property type="entry name" value="ZnF_C2H2"/>
    <property type="match status" value="2"/>
</dbReference>
<dbReference type="PROSITE" id="PS50808">
    <property type="entry name" value="ZF_BED"/>
    <property type="match status" value="1"/>
</dbReference>
<dbReference type="OrthoDB" id="1306014at2759"/>
<evidence type="ECO:0000256" key="7">
    <source>
        <dbReference type="SAM" id="MobiDB-lite"/>
    </source>
</evidence>
<evidence type="ECO:0000313" key="11">
    <source>
        <dbReference type="Proteomes" id="UP000309340"/>
    </source>
</evidence>
<reference evidence="10 11" key="1">
    <citation type="submission" date="2017-03" db="EMBL/GenBank/DDBJ databases">
        <title>Genomes of endolithic fungi from Antarctica.</title>
        <authorList>
            <person name="Coleine C."/>
            <person name="Masonjones S."/>
            <person name="Stajich J.E."/>
        </authorList>
    </citation>
    <scope>NUCLEOTIDE SEQUENCE [LARGE SCALE GENOMIC DNA]</scope>
    <source>
        <strain evidence="10 11">CCFEE 5184</strain>
    </source>
</reference>
<feature type="domain" description="BED-type" evidence="9">
    <location>
        <begin position="12"/>
        <end position="71"/>
    </location>
</feature>
<dbReference type="PANTHER" id="PTHR23215">
    <property type="entry name" value="ZINC FINGER PROTEIN 207"/>
    <property type="match status" value="1"/>
</dbReference>
<keyword evidence="4" id="KW-0862">Zinc</keyword>
<evidence type="ECO:0000256" key="2">
    <source>
        <dbReference type="ARBA" id="ARBA00022723"/>
    </source>
</evidence>
<dbReference type="GO" id="GO:0008270">
    <property type="term" value="F:zinc ion binding"/>
    <property type="evidence" value="ECO:0007669"/>
    <property type="project" value="UniProtKB-KW"/>
</dbReference>
<dbReference type="PROSITE" id="PS00028">
    <property type="entry name" value="ZINC_FINGER_C2H2_1"/>
    <property type="match status" value="1"/>
</dbReference>
<feature type="compositionally biased region" description="Basic and acidic residues" evidence="7">
    <location>
        <begin position="362"/>
        <end position="376"/>
    </location>
</feature>
<evidence type="ECO:0000313" key="10">
    <source>
        <dbReference type="EMBL" id="TKA67532.1"/>
    </source>
</evidence>
<protein>
    <recommendedName>
        <fullName evidence="12">C2H2-type domain-containing protein</fullName>
    </recommendedName>
</protein>
<dbReference type="GO" id="GO:0005634">
    <property type="term" value="C:nucleus"/>
    <property type="evidence" value="ECO:0007669"/>
    <property type="project" value="UniProtKB-SubCell"/>
</dbReference>
<dbReference type="InterPro" id="IPR036236">
    <property type="entry name" value="Znf_C2H2_sf"/>
</dbReference>
<comment type="subcellular location">
    <subcellularLocation>
        <location evidence="1">Nucleus</location>
    </subcellularLocation>
</comment>
<dbReference type="InterPro" id="IPR013087">
    <property type="entry name" value="Znf_C2H2_type"/>
</dbReference>
<dbReference type="GO" id="GO:0003677">
    <property type="term" value="F:DNA binding"/>
    <property type="evidence" value="ECO:0007669"/>
    <property type="project" value="InterPro"/>
</dbReference>
<dbReference type="Gene3D" id="3.30.160.60">
    <property type="entry name" value="Classic Zinc Finger"/>
    <property type="match status" value="1"/>
</dbReference>
<dbReference type="STRING" id="329884.A0A4U0WV52"/>
<dbReference type="FunFam" id="3.30.160.60:FF:000354">
    <property type="entry name" value="C2H2 finger domain-containing protein"/>
    <property type="match status" value="1"/>
</dbReference>
<feature type="compositionally biased region" description="Low complexity" evidence="7">
    <location>
        <begin position="299"/>
        <end position="315"/>
    </location>
</feature>
<dbReference type="CDD" id="cd20908">
    <property type="entry name" value="SUF4-like"/>
    <property type="match status" value="1"/>
</dbReference>
<feature type="compositionally biased region" description="Basic residues" evidence="7">
    <location>
        <begin position="148"/>
        <end position="158"/>
    </location>
</feature>
<evidence type="ECO:0000256" key="4">
    <source>
        <dbReference type="ARBA" id="ARBA00022833"/>
    </source>
</evidence>
<feature type="compositionally biased region" description="Basic and acidic residues" evidence="7">
    <location>
        <begin position="398"/>
        <end position="430"/>
    </location>
</feature>
<evidence type="ECO:0000256" key="5">
    <source>
        <dbReference type="ARBA" id="ARBA00023242"/>
    </source>
</evidence>
<feature type="compositionally biased region" description="Basic and acidic residues" evidence="7">
    <location>
        <begin position="589"/>
        <end position="599"/>
    </location>
</feature>
<accession>A0A4U0WV52</accession>
<evidence type="ECO:0000256" key="1">
    <source>
        <dbReference type="ARBA" id="ARBA00004123"/>
    </source>
</evidence>
<gene>
    <name evidence="10" type="ORF">B0A55_08461</name>
</gene>
<feature type="region of interest" description="Disordered" evidence="7">
    <location>
        <begin position="514"/>
        <end position="599"/>
    </location>
</feature>